<evidence type="ECO:0000313" key="1">
    <source>
        <dbReference type="EMBL" id="ETX13654.1"/>
    </source>
</evidence>
<dbReference type="PATRIC" id="fig|1449350.3.peg.3197"/>
<sequence length="693" mass="78265">MRPDPVLPAEDDRPIRDIFEDAVSRWEALTGVRRNETRFTLGSLGISEMNRMLDEALKLDPEGTTAYLLLEVFLRLFLEDKTFSAAQIMRDYAKTTGFLQDAERLFSIVQSDRALEVSAQFRRRVRDGLAAYGADRPDVLELVDGPDAIPFLRRDALRSLDKLQAYQFLAGEVDTAHPQVIRHVHMAWSANDLLAAVRDMPVSGVALVLMRDAAHANRSYFAFVMRNGGNVILFTDRRKPVYPGQDDVLEARGSRGVARTYAARENANHFPYQLIPTSFDDKGDVVFERETAPVAHGLRLMPLMEIKDLPPTQAIWVTMMLSLISDRFWKQGWRAPELSYTGEMIRRRELLVEDGNGARLPAAQDYRPITLEDVRVEELTAEVMAEQTSYPPEVINAWLEARYRDRVPSAVLNTWHRNHDEILFLESAQGDRERDGAIAAHSVALTDGIRSMSRERIEKLPFWKKPAVTELEAFSGADFGTEAELQRDRLFIARKNMAAYIQKCADEEFDARKPEVAAWYSRAIGANIDAILPLIAAGPEASTRTEGHIKSPLMGFGEVGDDDTFGIYSRWGWGNEHAFGEYRQRGGKWLCYLTGAVATYRATFIPRDVADISLLTGLPVSEIPDVLHHWGDPSRHSGNHLLNRLDPMDTDLRNPWNRKNLLLDVNVYLSKRGLKRVRSESASPVSTRKGTTA</sequence>
<gene>
    <name evidence="1" type="ORF">OCH239_09315</name>
</gene>
<accession>X7EC23</accession>
<dbReference type="Proteomes" id="UP000022447">
    <property type="component" value="Unassembled WGS sequence"/>
</dbReference>
<evidence type="ECO:0000313" key="2">
    <source>
        <dbReference type="Proteomes" id="UP000022447"/>
    </source>
</evidence>
<dbReference type="STRING" id="1449350.OCH239_09315"/>
<dbReference type="RefSeq" id="WP_037264613.1">
    <property type="nucleotide sequence ID" value="NZ_JALZ01000021.1"/>
</dbReference>
<organism evidence="1 2">
    <name type="scientific">Roseivivax halodurans JCM 10272</name>
    <dbReference type="NCBI Taxonomy" id="1449350"/>
    <lineage>
        <taxon>Bacteria</taxon>
        <taxon>Pseudomonadati</taxon>
        <taxon>Pseudomonadota</taxon>
        <taxon>Alphaproteobacteria</taxon>
        <taxon>Rhodobacterales</taxon>
        <taxon>Roseobacteraceae</taxon>
        <taxon>Roseivivax</taxon>
    </lineage>
</organism>
<dbReference type="AlphaFoldDB" id="X7EC23"/>
<protein>
    <submittedName>
        <fullName evidence="1">Uncharacterized protein</fullName>
    </submittedName>
</protein>
<dbReference type="EMBL" id="JALZ01000021">
    <property type="protein sequence ID" value="ETX13654.1"/>
    <property type="molecule type" value="Genomic_DNA"/>
</dbReference>
<proteinExistence type="predicted"/>
<keyword evidence="2" id="KW-1185">Reference proteome</keyword>
<dbReference type="OrthoDB" id="2667088at2"/>
<name>X7EC23_9RHOB</name>
<reference evidence="1 2" key="1">
    <citation type="submission" date="2014-01" db="EMBL/GenBank/DDBJ databases">
        <title>Roseivivax halodurans JCM 10272 Genome Sequencing.</title>
        <authorList>
            <person name="Lai Q."/>
            <person name="Li G."/>
            <person name="Shao Z."/>
        </authorList>
    </citation>
    <scope>NUCLEOTIDE SEQUENCE [LARGE SCALE GENOMIC DNA]</scope>
    <source>
        <strain evidence="1 2">JCM 10272</strain>
    </source>
</reference>
<comment type="caution">
    <text evidence="1">The sequence shown here is derived from an EMBL/GenBank/DDBJ whole genome shotgun (WGS) entry which is preliminary data.</text>
</comment>